<keyword evidence="1" id="KW-0732">Signal</keyword>
<dbReference type="EMBL" id="CAWUHB010000005">
    <property type="protein sequence ID" value="CAK7212538.1"/>
    <property type="molecule type" value="Genomic_DNA"/>
</dbReference>
<organism evidence="2 3">
    <name type="scientific">Sporothrix curviconia</name>
    <dbReference type="NCBI Taxonomy" id="1260050"/>
    <lineage>
        <taxon>Eukaryota</taxon>
        <taxon>Fungi</taxon>
        <taxon>Dikarya</taxon>
        <taxon>Ascomycota</taxon>
        <taxon>Pezizomycotina</taxon>
        <taxon>Sordariomycetes</taxon>
        <taxon>Sordariomycetidae</taxon>
        <taxon>Ophiostomatales</taxon>
        <taxon>Ophiostomataceae</taxon>
        <taxon>Sporothrix</taxon>
    </lineage>
</organism>
<feature type="chain" id="PRO_5046460261" evidence="1">
    <location>
        <begin position="25"/>
        <end position="106"/>
    </location>
</feature>
<proteinExistence type="predicted"/>
<evidence type="ECO:0000313" key="3">
    <source>
        <dbReference type="Proteomes" id="UP001642405"/>
    </source>
</evidence>
<comment type="caution">
    <text evidence="2">The sequence shown here is derived from an EMBL/GenBank/DDBJ whole genome shotgun (WGS) entry which is preliminary data.</text>
</comment>
<reference evidence="2 3" key="1">
    <citation type="submission" date="2024-01" db="EMBL/GenBank/DDBJ databases">
        <authorList>
            <person name="Allen C."/>
            <person name="Tagirdzhanova G."/>
        </authorList>
    </citation>
    <scope>NUCLEOTIDE SEQUENCE [LARGE SCALE GENOMIC DNA]</scope>
</reference>
<sequence>MLLQETLVGLAAATLIGFARPTVAYTTACLYQEYKCGSELFGTDGYNMTELMDAVNATTTIPPLQDYQLMDVIYRCIDINGNIAGNSYCIAGCIGMASTANDQCAM</sequence>
<gene>
    <name evidence="2" type="ORF">SCUCBS95973_001497</name>
</gene>
<name>A0ABP0AZ29_9PEZI</name>
<keyword evidence="3" id="KW-1185">Reference proteome</keyword>
<evidence type="ECO:0000256" key="1">
    <source>
        <dbReference type="SAM" id="SignalP"/>
    </source>
</evidence>
<evidence type="ECO:0000313" key="2">
    <source>
        <dbReference type="EMBL" id="CAK7212538.1"/>
    </source>
</evidence>
<dbReference type="Proteomes" id="UP001642405">
    <property type="component" value="Unassembled WGS sequence"/>
</dbReference>
<protein>
    <submittedName>
        <fullName evidence="2">Uncharacterized protein</fullName>
    </submittedName>
</protein>
<accession>A0ABP0AZ29</accession>
<feature type="signal peptide" evidence="1">
    <location>
        <begin position="1"/>
        <end position="24"/>
    </location>
</feature>